<dbReference type="AlphaFoldDB" id="A0A1M5ITJ3"/>
<name>A0A1M5ITJ3_9BACT</name>
<evidence type="ECO:0000313" key="2">
    <source>
        <dbReference type="Proteomes" id="UP000184480"/>
    </source>
</evidence>
<dbReference type="Proteomes" id="UP000184480">
    <property type="component" value="Unassembled WGS sequence"/>
</dbReference>
<gene>
    <name evidence="1" type="ORF">SAMN05444362_12113</name>
</gene>
<accession>A0A1M5ITJ3</accession>
<dbReference type="EMBL" id="FQUC01000021">
    <property type="protein sequence ID" value="SHG31627.1"/>
    <property type="molecule type" value="Genomic_DNA"/>
</dbReference>
<dbReference type="RefSeq" id="WP_062184220.1">
    <property type="nucleotide sequence ID" value="NZ_BBXL01000026.1"/>
</dbReference>
<organism evidence="1 2">
    <name type="scientific">Dysgonomonas macrotermitis</name>
    <dbReference type="NCBI Taxonomy" id="1346286"/>
    <lineage>
        <taxon>Bacteria</taxon>
        <taxon>Pseudomonadati</taxon>
        <taxon>Bacteroidota</taxon>
        <taxon>Bacteroidia</taxon>
        <taxon>Bacteroidales</taxon>
        <taxon>Dysgonomonadaceae</taxon>
        <taxon>Dysgonomonas</taxon>
    </lineage>
</organism>
<dbReference type="OrthoDB" id="1047169at2"/>
<proteinExistence type="predicted"/>
<keyword evidence="2" id="KW-1185">Reference proteome</keyword>
<evidence type="ECO:0000313" key="1">
    <source>
        <dbReference type="EMBL" id="SHG31627.1"/>
    </source>
</evidence>
<reference evidence="2" key="1">
    <citation type="submission" date="2016-11" db="EMBL/GenBank/DDBJ databases">
        <authorList>
            <person name="Varghese N."/>
            <person name="Submissions S."/>
        </authorList>
    </citation>
    <scope>NUCLEOTIDE SEQUENCE [LARGE SCALE GENOMIC DNA]</scope>
    <source>
        <strain evidence="2">DSM 27370</strain>
    </source>
</reference>
<protein>
    <submittedName>
        <fullName evidence="1">Uncharacterized protein</fullName>
    </submittedName>
</protein>
<sequence>MTGLWYIDGIDIYAKYGIGISRDGFGGLITFPSIKELYYNDWPESDGIDVDLSEIKLNNEAVDLTFSCVTRDNEKIDDFIIFLTEPGYRTLSFTSLGRSYRLRLNKESARNVEREAQEFTLQFYDDFPRDLLLIYPYVLGTESGDLLITEDGQYLIDMSNSSTSAMGHGMNMPLSEYQLDGISFSKYGLIVNKGRAEIYKIPDLKTNLEVNIGSQDSVQYDTSFNVFKSKEVTLECSFLTKNIDMFWNNYTAFFSALTAPDERLLGVDYMNDTFECHYKSSSNFKIEMHPSYILCQFNLVLVFTKSRPKTTVKVLGTEDKLMFVTEDDNFLIEI</sequence>
<dbReference type="STRING" id="1346286.SAMN05444362_12113"/>